<evidence type="ECO:0000256" key="5">
    <source>
        <dbReference type="SAM" id="Phobius"/>
    </source>
</evidence>
<feature type="transmembrane region" description="Helical" evidence="5">
    <location>
        <begin position="400"/>
        <end position="420"/>
    </location>
</feature>
<feature type="transmembrane region" description="Helical" evidence="5">
    <location>
        <begin position="205"/>
        <end position="228"/>
    </location>
</feature>
<evidence type="ECO:0000256" key="3">
    <source>
        <dbReference type="ARBA" id="ARBA00022989"/>
    </source>
</evidence>
<evidence type="ECO:0000256" key="1">
    <source>
        <dbReference type="ARBA" id="ARBA00004141"/>
    </source>
</evidence>
<dbReference type="KEGG" id="lcic:INQ41_08840"/>
<reference evidence="7 8" key="1">
    <citation type="submission" date="2020-10" db="EMBL/GenBank/DDBJ databases">
        <title>complete genome sequencing of Lysobacter sp. H21R20.</title>
        <authorList>
            <person name="Bae J.-W."/>
            <person name="Lee S.-Y."/>
        </authorList>
    </citation>
    <scope>NUCLEOTIDE SEQUENCE [LARGE SCALE GENOMIC DNA]</scope>
    <source>
        <strain evidence="7 8">H21R20</strain>
    </source>
</reference>
<feature type="transmembrane region" description="Helical" evidence="5">
    <location>
        <begin position="81"/>
        <end position="101"/>
    </location>
</feature>
<dbReference type="GO" id="GO:0016874">
    <property type="term" value="F:ligase activity"/>
    <property type="evidence" value="ECO:0007669"/>
    <property type="project" value="UniProtKB-KW"/>
</dbReference>
<dbReference type="InterPro" id="IPR007016">
    <property type="entry name" value="O-antigen_ligase-rel_domated"/>
</dbReference>
<feature type="transmembrane region" description="Helical" evidence="5">
    <location>
        <begin position="138"/>
        <end position="156"/>
    </location>
</feature>
<keyword evidence="4 5" id="KW-0472">Membrane</keyword>
<name>A0A7S6UEG6_9GAMM</name>
<feature type="transmembrane region" description="Helical" evidence="5">
    <location>
        <begin position="235"/>
        <end position="254"/>
    </location>
</feature>
<feature type="domain" description="O-antigen ligase-related" evidence="6">
    <location>
        <begin position="244"/>
        <end position="377"/>
    </location>
</feature>
<feature type="transmembrane region" description="Helical" evidence="5">
    <location>
        <begin position="168"/>
        <end position="185"/>
    </location>
</feature>
<dbReference type="Pfam" id="PF04932">
    <property type="entry name" value="Wzy_C"/>
    <property type="match status" value="1"/>
</dbReference>
<dbReference type="PANTHER" id="PTHR37422:SF13">
    <property type="entry name" value="LIPOPOLYSACCHARIDE BIOSYNTHESIS PROTEIN PA4999-RELATED"/>
    <property type="match status" value="1"/>
</dbReference>
<feature type="transmembrane region" description="Helical" evidence="5">
    <location>
        <begin position="369"/>
        <end position="388"/>
    </location>
</feature>
<evidence type="ECO:0000256" key="4">
    <source>
        <dbReference type="ARBA" id="ARBA00023136"/>
    </source>
</evidence>
<comment type="subcellular location">
    <subcellularLocation>
        <location evidence="1">Membrane</location>
        <topology evidence="1">Multi-pass membrane protein</topology>
    </subcellularLocation>
</comment>
<dbReference type="EMBL" id="CP063656">
    <property type="protein sequence ID" value="QOW18792.1"/>
    <property type="molecule type" value="Genomic_DNA"/>
</dbReference>
<proteinExistence type="predicted"/>
<feature type="transmembrane region" description="Helical" evidence="5">
    <location>
        <begin position="426"/>
        <end position="443"/>
    </location>
</feature>
<keyword evidence="7" id="KW-0436">Ligase</keyword>
<evidence type="ECO:0000313" key="7">
    <source>
        <dbReference type="EMBL" id="QOW18792.1"/>
    </source>
</evidence>
<feature type="transmembrane region" description="Helical" evidence="5">
    <location>
        <begin position="113"/>
        <end position="132"/>
    </location>
</feature>
<dbReference type="AlphaFoldDB" id="A0A7S6UEG6"/>
<accession>A0A7S6UEG6</accession>
<dbReference type="RefSeq" id="WP_193983746.1">
    <property type="nucleotide sequence ID" value="NZ_CP063656.1"/>
</dbReference>
<organism evidence="7 8">
    <name type="scientific">Novilysobacter ciconiae</name>
    <dbReference type="NCBI Taxonomy" id="2781022"/>
    <lineage>
        <taxon>Bacteria</taxon>
        <taxon>Pseudomonadati</taxon>
        <taxon>Pseudomonadota</taxon>
        <taxon>Gammaproteobacteria</taxon>
        <taxon>Lysobacterales</taxon>
        <taxon>Lysobacteraceae</taxon>
        <taxon>Novilysobacter</taxon>
    </lineage>
</organism>
<dbReference type="PANTHER" id="PTHR37422">
    <property type="entry name" value="TEICHURONIC ACID BIOSYNTHESIS PROTEIN TUAE"/>
    <property type="match status" value="1"/>
</dbReference>
<keyword evidence="8" id="KW-1185">Reference proteome</keyword>
<feature type="transmembrane region" description="Helical" evidence="5">
    <location>
        <begin position="57"/>
        <end position="75"/>
    </location>
</feature>
<dbReference type="InterPro" id="IPR051533">
    <property type="entry name" value="WaaL-like"/>
</dbReference>
<evidence type="ECO:0000313" key="8">
    <source>
        <dbReference type="Proteomes" id="UP000594059"/>
    </source>
</evidence>
<keyword evidence="2 5" id="KW-0812">Transmembrane</keyword>
<gene>
    <name evidence="7" type="ORF">INQ41_08840</name>
</gene>
<dbReference type="GO" id="GO:0016020">
    <property type="term" value="C:membrane"/>
    <property type="evidence" value="ECO:0007669"/>
    <property type="project" value="UniProtKB-SubCell"/>
</dbReference>
<feature type="transmembrane region" description="Helical" evidence="5">
    <location>
        <begin position="260"/>
        <end position="275"/>
    </location>
</feature>
<protein>
    <submittedName>
        <fullName evidence="7">O-antigen ligase family protein</fullName>
    </submittedName>
</protein>
<evidence type="ECO:0000259" key="6">
    <source>
        <dbReference type="Pfam" id="PF04932"/>
    </source>
</evidence>
<feature type="transmembrane region" description="Helical" evidence="5">
    <location>
        <begin position="282"/>
        <end position="300"/>
    </location>
</feature>
<evidence type="ECO:0000256" key="2">
    <source>
        <dbReference type="ARBA" id="ARBA00022692"/>
    </source>
</evidence>
<dbReference type="Proteomes" id="UP000594059">
    <property type="component" value="Chromosome"/>
</dbReference>
<keyword evidence="3 5" id="KW-1133">Transmembrane helix</keyword>
<sequence>MSVDRPDSGWDAGSERFPLAVRALRTRTAPAPATMMARPGAGAASVPKVRRRNANNWLLYVFLFLLPLQNLQTGYMPNLGGGLNFLNIMTAASLAGALAIGGRLAPGEPVNRWVLAYVLYAVVSLFVGYQYVTDSADHLAILKDHVIGLAVVFLVQMSVHDWTTVRRVILATVLPLPYIARVTWAQHTSVASWHYSDDLRISGTFSLLGANEFAAFCVTVGVVLFALLISARLSWRWRLLLGAGMACTVMGVLYAYSRTGYISLILGLVAVILVWRGRWKLLLPLLLAAALLPGLLPYSVVERFDSTNVDAGERDESTELRFVYWQVAWDNFTRHPIVGTGFQSFHHPEINPYRKDTHNLYLRTLTEGGVIGALVLLGLLLAILRTALREMAHSRSGTLRYALALGVTGAWIGLICGNLFGDRFTYYPMAAYFWAYVALVVKARHLPAEESP</sequence>